<dbReference type="SUPFAM" id="SSF54909">
    <property type="entry name" value="Dimeric alpha+beta barrel"/>
    <property type="match status" value="1"/>
</dbReference>
<dbReference type="PANTHER" id="PTHR30154">
    <property type="entry name" value="LEUCINE-RESPONSIVE REGULATORY PROTEIN"/>
    <property type="match status" value="1"/>
</dbReference>
<evidence type="ECO:0000256" key="2">
    <source>
        <dbReference type="ARBA" id="ARBA00023125"/>
    </source>
</evidence>
<name>A0A9W6LYG0_9MICO</name>
<proteinExistence type="predicted"/>
<reference evidence="5" key="1">
    <citation type="journal article" date="2014" name="Int. J. Syst. Evol. Microbiol.">
        <title>Complete genome sequence of Corynebacterium casei LMG S-19264T (=DSM 44701T), isolated from a smear-ripened cheese.</title>
        <authorList>
            <consortium name="US DOE Joint Genome Institute (JGI-PGF)"/>
            <person name="Walter F."/>
            <person name="Albersmeier A."/>
            <person name="Kalinowski J."/>
            <person name="Ruckert C."/>
        </authorList>
    </citation>
    <scope>NUCLEOTIDE SEQUENCE</scope>
    <source>
        <strain evidence="5">VKM Ac-1401</strain>
    </source>
</reference>
<dbReference type="Gene3D" id="3.30.70.920">
    <property type="match status" value="1"/>
</dbReference>
<dbReference type="SUPFAM" id="SSF46785">
    <property type="entry name" value="Winged helix' DNA-binding domain"/>
    <property type="match status" value="1"/>
</dbReference>
<dbReference type="GO" id="GO:0043565">
    <property type="term" value="F:sequence-specific DNA binding"/>
    <property type="evidence" value="ECO:0007669"/>
    <property type="project" value="InterPro"/>
</dbReference>
<gene>
    <name evidence="5" type="ORF">GCM10017584_03640</name>
</gene>
<evidence type="ECO:0000313" key="5">
    <source>
        <dbReference type="EMBL" id="GLJ74791.1"/>
    </source>
</evidence>
<evidence type="ECO:0000259" key="4">
    <source>
        <dbReference type="PROSITE" id="PS50956"/>
    </source>
</evidence>
<comment type="caution">
    <text evidence="5">The sequence shown here is derived from an EMBL/GenBank/DDBJ whole genome shotgun (WGS) entry which is preliminary data.</text>
</comment>
<keyword evidence="6" id="KW-1185">Reference proteome</keyword>
<evidence type="ECO:0000256" key="1">
    <source>
        <dbReference type="ARBA" id="ARBA00023015"/>
    </source>
</evidence>
<accession>A0A9W6LYG0</accession>
<dbReference type="InterPro" id="IPR011008">
    <property type="entry name" value="Dimeric_a/b-barrel"/>
</dbReference>
<dbReference type="InterPro" id="IPR019888">
    <property type="entry name" value="Tscrpt_reg_AsnC-like"/>
</dbReference>
<dbReference type="PANTHER" id="PTHR30154:SF34">
    <property type="entry name" value="TRANSCRIPTIONAL REGULATOR AZLB"/>
    <property type="match status" value="1"/>
</dbReference>
<dbReference type="EMBL" id="BSEN01000001">
    <property type="protein sequence ID" value="GLJ74791.1"/>
    <property type="molecule type" value="Genomic_DNA"/>
</dbReference>
<dbReference type="PRINTS" id="PR00033">
    <property type="entry name" value="HTHASNC"/>
</dbReference>
<dbReference type="Proteomes" id="UP001142372">
    <property type="component" value="Unassembled WGS sequence"/>
</dbReference>
<dbReference type="GO" id="GO:0043200">
    <property type="term" value="P:response to amino acid"/>
    <property type="evidence" value="ECO:0007669"/>
    <property type="project" value="TreeGrafter"/>
</dbReference>
<feature type="domain" description="HTH asnC-type" evidence="4">
    <location>
        <begin position="6"/>
        <end position="67"/>
    </location>
</feature>
<dbReference type="Pfam" id="PF13404">
    <property type="entry name" value="HTH_AsnC-type"/>
    <property type="match status" value="1"/>
</dbReference>
<dbReference type="Pfam" id="PF01037">
    <property type="entry name" value="AsnC_trans_reg"/>
    <property type="match status" value="1"/>
</dbReference>
<evidence type="ECO:0000313" key="6">
    <source>
        <dbReference type="Proteomes" id="UP001142372"/>
    </source>
</evidence>
<organism evidence="5 6">
    <name type="scientific">Leifsonia poae</name>
    <dbReference type="NCBI Taxonomy" id="110933"/>
    <lineage>
        <taxon>Bacteria</taxon>
        <taxon>Bacillati</taxon>
        <taxon>Actinomycetota</taxon>
        <taxon>Actinomycetes</taxon>
        <taxon>Micrococcales</taxon>
        <taxon>Microbacteriaceae</taxon>
        <taxon>Leifsonia</taxon>
    </lineage>
</organism>
<dbReference type="AlphaFoldDB" id="A0A9W6LYG0"/>
<dbReference type="InterPro" id="IPR000485">
    <property type="entry name" value="AsnC-type_HTH_dom"/>
</dbReference>
<reference evidence="5" key="2">
    <citation type="submission" date="2023-01" db="EMBL/GenBank/DDBJ databases">
        <authorList>
            <person name="Sun Q."/>
            <person name="Evtushenko L."/>
        </authorList>
    </citation>
    <scope>NUCLEOTIDE SEQUENCE</scope>
    <source>
        <strain evidence="5">VKM Ac-1401</strain>
    </source>
</reference>
<sequence>MEGRRMDEIDSRIVDALRADGRASITAVADAAHVSRANAYTRLARLLDEGVITGFTAKVDPARSGRGSSAYVTMRVEQSSWHELRDRLRSIPEVEHFALVGGDFDVILLVRARDNEDLRRVVLEELPAIPSVRDTKTSLIFEDHDTR</sequence>
<keyword evidence="3" id="KW-0804">Transcription</keyword>
<protein>
    <submittedName>
        <fullName evidence="5">Transcriptional regulator</fullName>
    </submittedName>
</protein>
<dbReference type="GO" id="GO:0005829">
    <property type="term" value="C:cytosol"/>
    <property type="evidence" value="ECO:0007669"/>
    <property type="project" value="TreeGrafter"/>
</dbReference>
<dbReference type="InterPro" id="IPR019887">
    <property type="entry name" value="Tscrpt_reg_AsnC/Lrp_C"/>
</dbReference>
<dbReference type="SMART" id="SM00344">
    <property type="entry name" value="HTH_ASNC"/>
    <property type="match status" value="1"/>
</dbReference>
<keyword evidence="1" id="KW-0805">Transcription regulation</keyword>
<dbReference type="PROSITE" id="PS50956">
    <property type="entry name" value="HTH_ASNC_2"/>
    <property type="match status" value="1"/>
</dbReference>
<keyword evidence="2" id="KW-0238">DNA-binding</keyword>
<dbReference type="InterPro" id="IPR036390">
    <property type="entry name" value="WH_DNA-bd_sf"/>
</dbReference>
<dbReference type="InterPro" id="IPR036388">
    <property type="entry name" value="WH-like_DNA-bd_sf"/>
</dbReference>
<evidence type="ECO:0000256" key="3">
    <source>
        <dbReference type="ARBA" id="ARBA00023163"/>
    </source>
</evidence>
<dbReference type="Gene3D" id="1.10.10.10">
    <property type="entry name" value="Winged helix-like DNA-binding domain superfamily/Winged helix DNA-binding domain"/>
    <property type="match status" value="1"/>
</dbReference>